<protein>
    <submittedName>
        <fullName evidence="1">Uncharacterized protein</fullName>
    </submittedName>
</protein>
<evidence type="ECO:0000313" key="2">
    <source>
        <dbReference type="Proteomes" id="UP001054837"/>
    </source>
</evidence>
<organism evidence="1 2">
    <name type="scientific">Caerostris darwini</name>
    <dbReference type="NCBI Taxonomy" id="1538125"/>
    <lineage>
        <taxon>Eukaryota</taxon>
        <taxon>Metazoa</taxon>
        <taxon>Ecdysozoa</taxon>
        <taxon>Arthropoda</taxon>
        <taxon>Chelicerata</taxon>
        <taxon>Arachnida</taxon>
        <taxon>Araneae</taxon>
        <taxon>Araneomorphae</taxon>
        <taxon>Entelegynae</taxon>
        <taxon>Araneoidea</taxon>
        <taxon>Araneidae</taxon>
        <taxon>Caerostris</taxon>
    </lineage>
</organism>
<gene>
    <name evidence="1" type="ORF">CDAR_197271</name>
</gene>
<proteinExistence type="predicted"/>
<reference evidence="1 2" key="1">
    <citation type="submission" date="2021-06" db="EMBL/GenBank/DDBJ databases">
        <title>Caerostris darwini draft genome.</title>
        <authorList>
            <person name="Kono N."/>
            <person name="Arakawa K."/>
        </authorList>
    </citation>
    <scope>NUCLEOTIDE SEQUENCE [LARGE SCALE GENOMIC DNA]</scope>
</reference>
<keyword evidence="2" id="KW-1185">Reference proteome</keyword>
<sequence length="148" mass="16069">MLSGVVPRGDGSPEVVRHTAEQAAHRAAGLRGGRLLLGQDELRWLEGNFDDCSSSALAFSSCGTASGPVAGIVAPQSAGRVFGSSWWRTNLSGRSGRIELECVEREKELWNNEKESRSETRIKPMAAGGIWKCRDRHIGRGYKVCVDV</sequence>
<dbReference type="AlphaFoldDB" id="A0AAV4R5R5"/>
<evidence type="ECO:0000313" key="1">
    <source>
        <dbReference type="EMBL" id="GIY17278.1"/>
    </source>
</evidence>
<accession>A0AAV4R5R5</accession>
<dbReference type="EMBL" id="BPLQ01005797">
    <property type="protein sequence ID" value="GIY17278.1"/>
    <property type="molecule type" value="Genomic_DNA"/>
</dbReference>
<comment type="caution">
    <text evidence="1">The sequence shown here is derived from an EMBL/GenBank/DDBJ whole genome shotgun (WGS) entry which is preliminary data.</text>
</comment>
<dbReference type="Proteomes" id="UP001054837">
    <property type="component" value="Unassembled WGS sequence"/>
</dbReference>
<name>A0AAV4R5R5_9ARAC</name>